<evidence type="ECO:0000256" key="1">
    <source>
        <dbReference type="ARBA" id="ARBA00022723"/>
    </source>
</evidence>
<dbReference type="Gene3D" id="3.30.40.10">
    <property type="entry name" value="Zinc/RING finger domain, C3HC4 (zinc finger)"/>
    <property type="match status" value="1"/>
</dbReference>
<keyword evidence="2 4" id="KW-0863">Zinc-finger</keyword>
<name>A0A834MVU6_VESVU</name>
<dbReference type="CDD" id="cd16480">
    <property type="entry name" value="RING-H2_TRAIP"/>
    <property type="match status" value="1"/>
</dbReference>
<dbReference type="InterPro" id="IPR011016">
    <property type="entry name" value="Znf_RING-CH"/>
</dbReference>
<dbReference type="GO" id="GO:0061630">
    <property type="term" value="F:ubiquitin protein ligase activity"/>
    <property type="evidence" value="ECO:0007669"/>
    <property type="project" value="TreeGrafter"/>
</dbReference>
<dbReference type="GO" id="GO:0090734">
    <property type="term" value="C:site of DNA damage"/>
    <property type="evidence" value="ECO:0007669"/>
    <property type="project" value="TreeGrafter"/>
</dbReference>
<dbReference type="PANTHER" id="PTHR46569">
    <property type="entry name" value="E3 UBIQUITIN-PROTEIN LIGASE TRAIP"/>
    <property type="match status" value="1"/>
</dbReference>
<evidence type="ECO:0000256" key="2">
    <source>
        <dbReference type="ARBA" id="ARBA00022771"/>
    </source>
</evidence>
<dbReference type="EMBL" id="JACSEA010000015">
    <property type="protein sequence ID" value="KAF7384858.1"/>
    <property type="molecule type" value="Genomic_DNA"/>
</dbReference>
<dbReference type="GO" id="GO:0008270">
    <property type="term" value="F:zinc ion binding"/>
    <property type="evidence" value="ECO:0007669"/>
    <property type="project" value="UniProtKB-KW"/>
</dbReference>
<dbReference type="SMART" id="SM00184">
    <property type="entry name" value="RING"/>
    <property type="match status" value="1"/>
</dbReference>
<dbReference type="InterPro" id="IPR052639">
    <property type="entry name" value="TRAIP_ubiq-protein_ligase"/>
</dbReference>
<dbReference type="SMART" id="SM00744">
    <property type="entry name" value="RINGv"/>
    <property type="match status" value="1"/>
</dbReference>
<evidence type="ECO:0000313" key="8">
    <source>
        <dbReference type="EMBL" id="KAF7384858.1"/>
    </source>
</evidence>
<keyword evidence="3" id="KW-0862">Zinc</keyword>
<reference evidence="8" key="1">
    <citation type="journal article" date="2020" name="G3 (Bethesda)">
        <title>High-Quality Assemblies for Three Invasive Social Wasps from the &lt;i&gt;Vespula&lt;/i&gt; Genus.</title>
        <authorList>
            <person name="Harrop T.W.R."/>
            <person name="Guhlin J."/>
            <person name="McLaughlin G.M."/>
            <person name="Permina E."/>
            <person name="Stockwell P."/>
            <person name="Gilligan J."/>
            <person name="Le Lec M.F."/>
            <person name="Gruber M.A.M."/>
            <person name="Quinn O."/>
            <person name="Lovegrove M."/>
            <person name="Duncan E.J."/>
            <person name="Remnant E.J."/>
            <person name="Van Eeckhoven J."/>
            <person name="Graham B."/>
            <person name="Knapp R.A."/>
            <person name="Langford K.W."/>
            <person name="Kronenberg Z."/>
            <person name="Press M.O."/>
            <person name="Eacker S.M."/>
            <person name="Wilson-Rankin E.E."/>
            <person name="Purcell J."/>
            <person name="Lester P.J."/>
            <person name="Dearden P.K."/>
        </authorList>
    </citation>
    <scope>NUCLEOTIDE SEQUENCE</scope>
    <source>
        <strain evidence="8">Marl-1</strain>
    </source>
</reference>
<evidence type="ECO:0000259" key="7">
    <source>
        <dbReference type="PROSITE" id="PS50089"/>
    </source>
</evidence>
<dbReference type="PROSITE" id="PS50089">
    <property type="entry name" value="ZF_RING_2"/>
    <property type="match status" value="1"/>
</dbReference>
<evidence type="ECO:0000256" key="4">
    <source>
        <dbReference type="PROSITE-ProRule" id="PRU00175"/>
    </source>
</evidence>
<organism evidence="8 9">
    <name type="scientific">Vespula vulgaris</name>
    <name type="common">Yellow jacket</name>
    <name type="synonym">Wasp</name>
    <dbReference type="NCBI Taxonomy" id="7454"/>
    <lineage>
        <taxon>Eukaryota</taxon>
        <taxon>Metazoa</taxon>
        <taxon>Ecdysozoa</taxon>
        <taxon>Arthropoda</taxon>
        <taxon>Hexapoda</taxon>
        <taxon>Insecta</taxon>
        <taxon>Pterygota</taxon>
        <taxon>Neoptera</taxon>
        <taxon>Endopterygota</taxon>
        <taxon>Hymenoptera</taxon>
        <taxon>Apocrita</taxon>
        <taxon>Aculeata</taxon>
        <taxon>Vespoidea</taxon>
        <taxon>Vespidae</taxon>
        <taxon>Vespinae</taxon>
        <taxon>Vespula</taxon>
    </lineage>
</organism>
<keyword evidence="9" id="KW-1185">Reference proteome</keyword>
<gene>
    <name evidence="8" type="ORF">HZH66_011944</name>
</gene>
<dbReference type="GO" id="GO:0005634">
    <property type="term" value="C:nucleus"/>
    <property type="evidence" value="ECO:0007669"/>
    <property type="project" value="TreeGrafter"/>
</dbReference>
<dbReference type="SUPFAM" id="SSF57850">
    <property type="entry name" value="RING/U-box"/>
    <property type="match status" value="1"/>
</dbReference>
<keyword evidence="5" id="KW-0175">Coiled coil</keyword>
<dbReference type="AlphaFoldDB" id="A0A834MVU6"/>
<evidence type="ECO:0000313" key="9">
    <source>
        <dbReference type="Proteomes" id="UP000614350"/>
    </source>
</evidence>
<accession>A0A834MVU6</accession>
<dbReference type="InterPro" id="IPR001841">
    <property type="entry name" value="Znf_RING"/>
</dbReference>
<comment type="caution">
    <text evidence="8">The sequence shown here is derived from an EMBL/GenBank/DDBJ whole genome shotgun (WGS) entry which is preliminary data.</text>
</comment>
<feature type="coiled-coil region" evidence="5">
    <location>
        <begin position="98"/>
        <end position="163"/>
    </location>
</feature>
<feature type="compositionally biased region" description="Basic and acidic residues" evidence="6">
    <location>
        <begin position="406"/>
        <end position="420"/>
    </location>
</feature>
<dbReference type="PANTHER" id="PTHR46569:SF1">
    <property type="entry name" value="E3 UBIQUITIN-PROTEIN LIGASE RFWD3-RELATED"/>
    <property type="match status" value="1"/>
</dbReference>
<dbReference type="Proteomes" id="UP000614350">
    <property type="component" value="Unassembled WGS sequence"/>
</dbReference>
<proteinExistence type="predicted"/>
<dbReference type="Pfam" id="PF13639">
    <property type="entry name" value="zf-RING_2"/>
    <property type="match status" value="1"/>
</dbReference>
<feature type="compositionally biased region" description="Basic and acidic residues" evidence="6">
    <location>
        <begin position="316"/>
        <end position="331"/>
    </location>
</feature>
<sequence length="433" mass="49700">MNILCVICSDLLTKPDDIFYTRCGHVFHFECLTQWLERSKTCPQCRERVTHSRIHRLYVTVSNETTVESDPYTQDKLESLKFQILLKEKDINYFMSKNSTLEKQNAGLRREVRKLESETNEKNSAMYALKEQTKYFKEQLLGYDGAKKEIAQLKRKLEELRNIQMLLDAPMGDVEDIVGRDKDPATLLTYISVMKKETISNLRKIKCLKIKVKNLQDEHARLTMTSDGLPRCYSDNRLLREFTYYKNEKLALQARVNELEKILGIAEGSNRVVTGIPQSVKERDEVTQECSSAGAASKRSVARKRTHTSSSSATTRNKEHIVSKSNVERNDASPSLVETLDDESLENDSKLKSTDSDISIVLKKTRLSRMHEETNDKDDMHFNDSIESVLHKCKQADASTNAVSKTPKEKDVRVGREKPSKTKHQKRDVIDLT</sequence>
<evidence type="ECO:0000256" key="3">
    <source>
        <dbReference type="ARBA" id="ARBA00022833"/>
    </source>
</evidence>
<feature type="domain" description="RING-type" evidence="7">
    <location>
        <begin position="5"/>
        <end position="46"/>
    </location>
</feature>
<protein>
    <recommendedName>
        <fullName evidence="7">RING-type domain-containing protein</fullName>
    </recommendedName>
</protein>
<feature type="region of interest" description="Disordered" evidence="6">
    <location>
        <begin position="396"/>
        <end position="433"/>
    </location>
</feature>
<evidence type="ECO:0000256" key="6">
    <source>
        <dbReference type="SAM" id="MobiDB-lite"/>
    </source>
</evidence>
<dbReference type="GO" id="GO:0031297">
    <property type="term" value="P:replication fork processing"/>
    <property type="evidence" value="ECO:0007669"/>
    <property type="project" value="TreeGrafter"/>
</dbReference>
<dbReference type="GO" id="GO:0016567">
    <property type="term" value="P:protein ubiquitination"/>
    <property type="evidence" value="ECO:0007669"/>
    <property type="project" value="TreeGrafter"/>
</dbReference>
<dbReference type="InterPro" id="IPR013083">
    <property type="entry name" value="Znf_RING/FYVE/PHD"/>
</dbReference>
<feature type="region of interest" description="Disordered" evidence="6">
    <location>
        <begin position="284"/>
        <end position="351"/>
    </location>
</feature>
<evidence type="ECO:0000256" key="5">
    <source>
        <dbReference type="SAM" id="Coils"/>
    </source>
</evidence>
<keyword evidence="1" id="KW-0479">Metal-binding</keyword>